<evidence type="ECO:0000313" key="3">
    <source>
        <dbReference type="Proteomes" id="UP001331761"/>
    </source>
</evidence>
<proteinExistence type="predicted"/>
<protein>
    <submittedName>
        <fullName evidence="2">Uncharacterized protein</fullName>
    </submittedName>
</protein>
<dbReference type="EMBL" id="WIXE01025535">
    <property type="protein sequence ID" value="KAK5964643.1"/>
    <property type="molecule type" value="Genomic_DNA"/>
</dbReference>
<keyword evidence="3" id="KW-1185">Reference proteome</keyword>
<name>A0AAN8FIJ2_TRICO</name>
<comment type="caution">
    <text evidence="2">The sequence shown here is derived from an EMBL/GenBank/DDBJ whole genome shotgun (WGS) entry which is preliminary data.</text>
</comment>
<gene>
    <name evidence="2" type="ORF">GCK32_017010</name>
</gene>
<evidence type="ECO:0000313" key="2">
    <source>
        <dbReference type="EMBL" id="KAK5964643.1"/>
    </source>
</evidence>
<accession>A0AAN8FIJ2</accession>
<reference evidence="2 3" key="1">
    <citation type="submission" date="2019-10" db="EMBL/GenBank/DDBJ databases">
        <title>Assembly and Annotation for the nematode Trichostrongylus colubriformis.</title>
        <authorList>
            <person name="Martin J."/>
        </authorList>
    </citation>
    <scope>NUCLEOTIDE SEQUENCE [LARGE SCALE GENOMIC DNA]</scope>
    <source>
        <strain evidence="2">G859</strain>
        <tissue evidence="2">Whole worm</tissue>
    </source>
</reference>
<evidence type="ECO:0000256" key="1">
    <source>
        <dbReference type="SAM" id="MobiDB-lite"/>
    </source>
</evidence>
<feature type="region of interest" description="Disordered" evidence="1">
    <location>
        <begin position="215"/>
        <end position="234"/>
    </location>
</feature>
<feature type="region of interest" description="Disordered" evidence="1">
    <location>
        <begin position="168"/>
        <end position="202"/>
    </location>
</feature>
<dbReference type="Proteomes" id="UP001331761">
    <property type="component" value="Unassembled WGS sequence"/>
</dbReference>
<sequence>MTDVDTTVKGIQIHRKPKMIFDDLNMNLRAFVTNNPEIITAISTSDRSAKLTPKEFVSKSTIARMIASVYDPFGKDEQGVILKPNFTEDFIRKKIDFLKELRRHIAYEIRKAQIQEESEEHQSTFNFRKQMVIEVREDMEAKHTQLQMEISNKNERLDELLKELLELNGTSSRPSETYEHCMPAPTEDKNDPEQQPEEDLLDLPDDDDLKEYGYHDNSTTSDFSGDGINPKQGIHYKDQRTLELEERRAEIKAYLEEMLTIPERKYSRADQID</sequence>
<organism evidence="2 3">
    <name type="scientific">Trichostrongylus colubriformis</name>
    <name type="common">Black scour worm</name>
    <dbReference type="NCBI Taxonomy" id="6319"/>
    <lineage>
        <taxon>Eukaryota</taxon>
        <taxon>Metazoa</taxon>
        <taxon>Ecdysozoa</taxon>
        <taxon>Nematoda</taxon>
        <taxon>Chromadorea</taxon>
        <taxon>Rhabditida</taxon>
        <taxon>Rhabditina</taxon>
        <taxon>Rhabditomorpha</taxon>
        <taxon>Strongyloidea</taxon>
        <taxon>Trichostrongylidae</taxon>
        <taxon>Trichostrongylus</taxon>
    </lineage>
</organism>
<dbReference type="AlphaFoldDB" id="A0AAN8FIJ2"/>